<evidence type="ECO:0000313" key="2">
    <source>
        <dbReference type="Proteomes" id="UP000190675"/>
    </source>
</evidence>
<dbReference type="EMBL" id="LT670818">
    <property type="protein sequence ID" value="SHG40891.1"/>
    <property type="molecule type" value="Genomic_DNA"/>
</dbReference>
<proteinExistence type="predicted"/>
<sequence length="130" mass="14463">MSVNKSRPEPKLFNLTRIRRAQGLALVLIPALTAFKPKIEAAILQESKPVPPDELIHLLDQLYVLGIAGGLILQMVAVLQANQQAELPPNENEKDRSSYNSIARQRLGEALRYCNDATYALMKLTRVKTA</sequence>
<accession>A0A1M5JK40</accession>
<protein>
    <submittedName>
        <fullName evidence="1">Uncharacterized protein</fullName>
    </submittedName>
</protein>
<name>A0A1M5JK40_9BRAD</name>
<dbReference type="Proteomes" id="UP000190675">
    <property type="component" value="Chromosome I"/>
</dbReference>
<gene>
    <name evidence="1" type="ORF">SAMN05444169_2293</name>
</gene>
<organism evidence="1 2">
    <name type="scientific">Bradyrhizobium erythrophlei</name>
    <dbReference type="NCBI Taxonomy" id="1437360"/>
    <lineage>
        <taxon>Bacteria</taxon>
        <taxon>Pseudomonadati</taxon>
        <taxon>Pseudomonadota</taxon>
        <taxon>Alphaproteobacteria</taxon>
        <taxon>Hyphomicrobiales</taxon>
        <taxon>Nitrobacteraceae</taxon>
        <taxon>Bradyrhizobium</taxon>
    </lineage>
</organism>
<dbReference type="RefSeq" id="WP_079566066.1">
    <property type="nucleotide sequence ID" value="NZ_LT670818.1"/>
</dbReference>
<evidence type="ECO:0000313" key="1">
    <source>
        <dbReference type="EMBL" id="SHG40891.1"/>
    </source>
</evidence>
<reference evidence="1 2" key="1">
    <citation type="submission" date="2016-11" db="EMBL/GenBank/DDBJ databases">
        <authorList>
            <person name="Jaros S."/>
            <person name="Januszkiewicz K."/>
            <person name="Wedrychowicz H."/>
        </authorList>
    </citation>
    <scope>NUCLEOTIDE SEQUENCE [LARGE SCALE GENOMIC DNA]</scope>
    <source>
        <strain evidence="1 2">GAS242</strain>
    </source>
</reference>
<dbReference type="AlphaFoldDB" id="A0A1M5JK40"/>